<evidence type="ECO:0000313" key="1">
    <source>
        <dbReference type="EMBL" id="KAI4861532.1"/>
    </source>
</evidence>
<accession>A0ACB9YQ66</accession>
<gene>
    <name evidence="1" type="ORF">F4820DRAFT_58822</name>
</gene>
<dbReference type="EMBL" id="MU393549">
    <property type="protein sequence ID" value="KAI4861532.1"/>
    <property type="molecule type" value="Genomic_DNA"/>
</dbReference>
<proteinExistence type="predicted"/>
<organism evidence="1 2">
    <name type="scientific">Hypoxylon rubiginosum</name>
    <dbReference type="NCBI Taxonomy" id="110542"/>
    <lineage>
        <taxon>Eukaryota</taxon>
        <taxon>Fungi</taxon>
        <taxon>Dikarya</taxon>
        <taxon>Ascomycota</taxon>
        <taxon>Pezizomycotina</taxon>
        <taxon>Sordariomycetes</taxon>
        <taxon>Xylariomycetidae</taxon>
        <taxon>Xylariales</taxon>
        <taxon>Hypoxylaceae</taxon>
        <taxon>Hypoxylon</taxon>
    </lineage>
</organism>
<keyword evidence="2" id="KW-1185">Reference proteome</keyword>
<comment type="caution">
    <text evidence="1">The sequence shown here is derived from an EMBL/GenBank/DDBJ whole genome shotgun (WGS) entry which is preliminary data.</text>
</comment>
<protein>
    <submittedName>
        <fullName evidence="1">Uncharacterized protein</fullName>
    </submittedName>
</protein>
<sequence length="1130" mass="125566">MEPGPPETKRPRLLQTGPSWSSHQAVSLPHPTAAHHSPASGPHHPAPSPYQHPPPFASRPPEPPLPPAHHHLDDRRHHEHDPYPPMHDPHRQPPLPPSSAHPSFPSYAPRDPVVKRDPGDENSLPQLRRPNSTGNVADNLPPAPHGPPHQNGPPTDDPRRHMGYENGPSMPHSPAMYRPPQNYHPPPTPVAQHPQYDSPHVYGPPTMYPTLEIATSAKRKAQRASQACDSCRQLKAKCDETKPCKNCREKNIDCKYRDPPAKQPDKVTADLLEMLSSMRDELNSKLTSINDELAGLRQANLNQTQRMANLETKVKQLNPGTDMKVESIEEEHDSFDGSPIPMNKAQGEESLSSPGGTVVEPSLTMDEAHATLQEANDDDMEANPGPLVTPGKPAMPLNHTTLAGLLLKWPSIERMVHHLMEAEKIFHPDEYPVRQEQARGMLRVFGRGEGFDQDIRASEKETPPDHTMTDVLDDCSDVASPSPMGEAWGQVGSLTPPPGVEYRGGVVNVEGNPDWDPNKIWRYVQSFKDNILNMHPIIIPRELTAMVKVFLDTLPKSQNTFGGKTGAARFVNQPSAIPPSFSETGTKRKRSPAADEPNPSASFLKPGRPYRSVHSALVLLVFALGKICLHKDRIPDAVHESDSPMHHSPSVRNGILASPLQGSPPGLMSQSQSSNMASPKENERIPMSRRPSFQGNASASRGHSHRRNLDTVPGLEYFALATDIIGSHAGGFNLKHIYVFILAGLYHGQLGRVLESWSYISLASRNLQVILRPSLDRLSKWHDQGKSIGQSRRDNQLAFAFWTCLQLESDILAELPLPQSGILQYEDRMPYPNSEYAVNQGFSEHIVTGYIAQLYLRKQLNQVHTLLYDSEKQSRNRNGITLDDPALEEGIRGIEEMLRNSRNRWVPSSYQWDDNDPPANDILGARLRAKYWGSQVILYRPFLRAILDREPYPYSNNQGGSPENQRSVDLEEGLPGVDRKIVHYARLAIDALVESTRAFHGIPSSQRIIITNVFGTAHAQWGNLLTLAACYRHRFLRRFIDEQTLSNLFIRTISFFQTIALPSSALKADMNILIGLAKDLGLIRDEFDVPGSSFSSISSSGPLPPMHNPSDNFHPPPLSTLGRPPPHSMP</sequence>
<dbReference type="Proteomes" id="UP001497700">
    <property type="component" value="Unassembled WGS sequence"/>
</dbReference>
<evidence type="ECO:0000313" key="2">
    <source>
        <dbReference type="Proteomes" id="UP001497700"/>
    </source>
</evidence>
<name>A0ACB9YQ66_9PEZI</name>
<reference evidence="1 2" key="1">
    <citation type="journal article" date="2022" name="New Phytol.">
        <title>Ecological generalism drives hyperdiversity of secondary metabolite gene clusters in xylarialean endophytes.</title>
        <authorList>
            <person name="Franco M.E.E."/>
            <person name="Wisecaver J.H."/>
            <person name="Arnold A.E."/>
            <person name="Ju Y.M."/>
            <person name="Slot J.C."/>
            <person name="Ahrendt S."/>
            <person name="Moore L.P."/>
            <person name="Eastman K.E."/>
            <person name="Scott K."/>
            <person name="Konkel Z."/>
            <person name="Mondo S.J."/>
            <person name="Kuo A."/>
            <person name="Hayes R.D."/>
            <person name="Haridas S."/>
            <person name="Andreopoulos B."/>
            <person name="Riley R."/>
            <person name="LaButti K."/>
            <person name="Pangilinan J."/>
            <person name="Lipzen A."/>
            <person name="Amirebrahimi M."/>
            <person name="Yan J."/>
            <person name="Adam C."/>
            <person name="Keymanesh K."/>
            <person name="Ng V."/>
            <person name="Louie K."/>
            <person name="Northen T."/>
            <person name="Drula E."/>
            <person name="Henrissat B."/>
            <person name="Hsieh H.M."/>
            <person name="Youens-Clark K."/>
            <person name="Lutzoni F."/>
            <person name="Miadlikowska J."/>
            <person name="Eastwood D.C."/>
            <person name="Hamelin R.C."/>
            <person name="Grigoriev I.V."/>
            <person name="U'Ren J.M."/>
        </authorList>
    </citation>
    <scope>NUCLEOTIDE SEQUENCE [LARGE SCALE GENOMIC DNA]</scope>
    <source>
        <strain evidence="1 2">CBS 119005</strain>
    </source>
</reference>